<gene>
    <name evidence="3" type="ORF">SAMN04487947_1545</name>
</gene>
<dbReference type="InterPro" id="IPR043826">
    <property type="entry name" value="DUF5803"/>
</dbReference>
<organism evidence="3 4">
    <name type="scientific">Halogeometricum rufum</name>
    <dbReference type="NCBI Taxonomy" id="553469"/>
    <lineage>
        <taxon>Archaea</taxon>
        <taxon>Methanobacteriati</taxon>
        <taxon>Methanobacteriota</taxon>
        <taxon>Stenosarchaea group</taxon>
        <taxon>Halobacteria</taxon>
        <taxon>Halobacteriales</taxon>
        <taxon>Haloferacaceae</taxon>
        <taxon>Halogeometricum</taxon>
    </lineage>
</organism>
<evidence type="ECO:0000256" key="1">
    <source>
        <dbReference type="SAM" id="MobiDB-lite"/>
    </source>
</evidence>
<reference evidence="4" key="1">
    <citation type="submission" date="2016-10" db="EMBL/GenBank/DDBJ databases">
        <authorList>
            <person name="Varghese N."/>
            <person name="Submissions S."/>
        </authorList>
    </citation>
    <scope>NUCLEOTIDE SEQUENCE [LARGE SCALE GENOMIC DNA]</scope>
    <source>
        <strain evidence="4">CGMCC 1.7736</strain>
    </source>
</reference>
<dbReference type="OrthoDB" id="312630at2157"/>
<sequence>MNRRLLLAVAAFALLAVTAGCLGFGTGDVSTERVDAEPPGDGYAWASNATVHIEIRENTQFAAVYELNQTEIQLFRRDGFGGRNPLSVQAVRYRYPNGTVITGSEMRSRGAEIRQNRDVTTVVLPGDAPDGGGGELAFTSGGSPKRFSLPTYVDGSYEILLPPDRSIDAPIIGQARPGGYEKSTVDGQVLLRWTAEEMSADTVSVQFYLERDLYIFGGVFALFAVIGLGGLLYYRQQIEALKDQREEMGLDVDTDDDEFDDGPPPGMR</sequence>
<protein>
    <submittedName>
        <fullName evidence="3">Uncharacterized protein</fullName>
    </submittedName>
</protein>
<keyword evidence="4" id="KW-1185">Reference proteome</keyword>
<accession>A0A1I6GR64</accession>
<feature type="transmembrane region" description="Helical" evidence="2">
    <location>
        <begin position="213"/>
        <end position="234"/>
    </location>
</feature>
<evidence type="ECO:0000313" key="3">
    <source>
        <dbReference type="EMBL" id="SFR44670.1"/>
    </source>
</evidence>
<keyword evidence="2" id="KW-1133">Transmembrane helix</keyword>
<dbReference type="RefSeq" id="WP_089806122.1">
    <property type="nucleotide sequence ID" value="NZ_FOYT01000001.1"/>
</dbReference>
<keyword evidence="2" id="KW-0472">Membrane</keyword>
<dbReference type="Proteomes" id="UP000198531">
    <property type="component" value="Unassembled WGS sequence"/>
</dbReference>
<dbReference type="EMBL" id="FOYT01000001">
    <property type="protein sequence ID" value="SFR44670.1"/>
    <property type="molecule type" value="Genomic_DNA"/>
</dbReference>
<keyword evidence="2" id="KW-0812">Transmembrane</keyword>
<dbReference type="AlphaFoldDB" id="A0A1I6GR64"/>
<evidence type="ECO:0000313" key="4">
    <source>
        <dbReference type="Proteomes" id="UP000198531"/>
    </source>
</evidence>
<dbReference type="PROSITE" id="PS51257">
    <property type="entry name" value="PROKAR_LIPOPROTEIN"/>
    <property type="match status" value="1"/>
</dbReference>
<name>A0A1I6GR64_9EURY</name>
<dbReference type="STRING" id="553469.SAMN04487947_1545"/>
<dbReference type="Pfam" id="PF19119">
    <property type="entry name" value="DUF5803"/>
    <property type="match status" value="1"/>
</dbReference>
<proteinExistence type="predicted"/>
<evidence type="ECO:0000256" key="2">
    <source>
        <dbReference type="SAM" id="Phobius"/>
    </source>
</evidence>
<feature type="compositionally biased region" description="Acidic residues" evidence="1">
    <location>
        <begin position="249"/>
        <end position="261"/>
    </location>
</feature>
<feature type="region of interest" description="Disordered" evidence="1">
    <location>
        <begin position="247"/>
        <end position="268"/>
    </location>
</feature>